<keyword evidence="2" id="KW-1185">Reference proteome</keyword>
<reference evidence="1 2" key="1">
    <citation type="submission" date="2018-01" db="EMBL/GenBank/DDBJ databases">
        <title>Whole genome analyses suggest that Burkholderia sensu lato contains two further novel genera in the rhizoxinica-symbiotica group Mycetohabitans gen. nov., and Trinickia gen. nov.: implications for the evolution of diazotrophy and nodulation in the Burkholderiaceae.</title>
        <authorList>
            <person name="Estrada-de los Santos P."/>
            <person name="Palmer M."/>
            <person name="Chavez-Ramirez B."/>
            <person name="Beukes C."/>
            <person name="Steenkamp E.T."/>
            <person name="Hirsch A.M."/>
            <person name="Manyaka P."/>
            <person name="Maluk M."/>
            <person name="Lafos M."/>
            <person name="Crook M."/>
            <person name="Gross E."/>
            <person name="Simon M.F."/>
            <person name="Bueno dos Reis Junior F."/>
            <person name="Poole P.S."/>
            <person name="Venter S.N."/>
            <person name="James E.K."/>
        </authorList>
    </citation>
    <scope>NUCLEOTIDE SEQUENCE [LARGE SCALE GENOMIC DNA]</scope>
    <source>
        <strain evidence="1 2">GP25-8</strain>
    </source>
</reference>
<sequence>MPHTQALRAVRPCVGDSPAAGQSGLVRLPDELHEEIGSRLDAPNRERYALAHPAIGRALRQSLLADQFVFRAADVRSLGQMDQLVAAIISLSTPSGRPAAMAALGQRIGFLPSVDRANGFASLLEAVETLDPLLRGAPLAALAERIGALPGAERPQAIAQLLNGHRNLPAQDRATLLRALGGEVRFVPEPHQESMLNSVLDAAASLPPRQHSTVVASIANFAQNNTPNAHWAYQRLLSLTERMEPQHRGAALAALGSVIEHLPQRDQNRVFAQVLRMTLEMPAAARSDALAGLASQIHCVAQPERRTTFARLRGAIAALPPERRAKPATRLAEKLDWLDMDDRNDEFHCVLELAHEMPGDGHAQTLAALANRVGTLGHATGAALGNLLARLERLPQQAQTEPLTVLRDHVQLWRRPEDRGPALQAVANAIAQLAPQHRPEALSDRPPVRRFRW</sequence>
<dbReference type="AlphaFoldDB" id="A0A2N7W4N7"/>
<dbReference type="EMBL" id="PNYB01000010">
    <property type="protein sequence ID" value="PMS24371.1"/>
    <property type="molecule type" value="Genomic_DNA"/>
</dbReference>
<name>A0A2N7W4N7_9BURK</name>
<organism evidence="1 2">
    <name type="scientific">Trinickia soli</name>
    <dbReference type="NCBI Taxonomy" id="380675"/>
    <lineage>
        <taxon>Bacteria</taxon>
        <taxon>Pseudomonadati</taxon>
        <taxon>Pseudomonadota</taxon>
        <taxon>Betaproteobacteria</taxon>
        <taxon>Burkholderiales</taxon>
        <taxon>Burkholderiaceae</taxon>
        <taxon>Trinickia</taxon>
    </lineage>
</organism>
<evidence type="ECO:0000313" key="2">
    <source>
        <dbReference type="Proteomes" id="UP000235347"/>
    </source>
</evidence>
<comment type="caution">
    <text evidence="1">The sequence shown here is derived from an EMBL/GenBank/DDBJ whole genome shotgun (WGS) entry which is preliminary data.</text>
</comment>
<accession>A0A2N7W4N7</accession>
<proteinExistence type="predicted"/>
<gene>
    <name evidence="1" type="ORF">C0Z19_13960</name>
</gene>
<evidence type="ECO:0008006" key="3">
    <source>
        <dbReference type="Google" id="ProtNLM"/>
    </source>
</evidence>
<dbReference type="SUPFAM" id="SSF48371">
    <property type="entry name" value="ARM repeat"/>
    <property type="match status" value="1"/>
</dbReference>
<protein>
    <recommendedName>
        <fullName evidence="3">F-box domain-containing protein</fullName>
    </recommendedName>
</protein>
<dbReference type="Proteomes" id="UP000235347">
    <property type="component" value="Unassembled WGS sequence"/>
</dbReference>
<dbReference type="InterPro" id="IPR016024">
    <property type="entry name" value="ARM-type_fold"/>
</dbReference>
<evidence type="ECO:0000313" key="1">
    <source>
        <dbReference type="EMBL" id="PMS24371.1"/>
    </source>
</evidence>